<protein>
    <recommendedName>
        <fullName evidence="4">Kinesin motor domain-containing protein</fullName>
    </recommendedName>
</protein>
<dbReference type="STRING" id="47428.A0A284QS32"/>
<feature type="region of interest" description="Disordered" evidence="1">
    <location>
        <begin position="148"/>
        <end position="227"/>
    </location>
</feature>
<feature type="compositionally biased region" description="Low complexity" evidence="1">
    <location>
        <begin position="39"/>
        <end position="69"/>
    </location>
</feature>
<feature type="compositionally biased region" description="Polar residues" evidence="1">
    <location>
        <begin position="158"/>
        <end position="184"/>
    </location>
</feature>
<dbReference type="SUPFAM" id="SSF52540">
    <property type="entry name" value="P-loop containing nucleoside triphosphate hydrolases"/>
    <property type="match status" value="1"/>
</dbReference>
<feature type="compositionally biased region" description="Polar residues" evidence="1">
    <location>
        <begin position="84"/>
        <end position="99"/>
    </location>
</feature>
<organism evidence="2 3">
    <name type="scientific">Armillaria ostoyae</name>
    <name type="common">Armillaria root rot fungus</name>
    <dbReference type="NCBI Taxonomy" id="47428"/>
    <lineage>
        <taxon>Eukaryota</taxon>
        <taxon>Fungi</taxon>
        <taxon>Dikarya</taxon>
        <taxon>Basidiomycota</taxon>
        <taxon>Agaricomycotina</taxon>
        <taxon>Agaricomycetes</taxon>
        <taxon>Agaricomycetidae</taxon>
        <taxon>Agaricales</taxon>
        <taxon>Marasmiineae</taxon>
        <taxon>Physalacriaceae</taxon>
        <taxon>Armillaria</taxon>
    </lineage>
</organism>
<dbReference type="Gene3D" id="3.40.850.10">
    <property type="entry name" value="Kinesin motor domain"/>
    <property type="match status" value="1"/>
</dbReference>
<evidence type="ECO:0000313" key="2">
    <source>
        <dbReference type="EMBL" id="SJK99201.1"/>
    </source>
</evidence>
<feature type="compositionally biased region" description="Basic and acidic residues" evidence="1">
    <location>
        <begin position="148"/>
        <end position="157"/>
    </location>
</feature>
<dbReference type="Proteomes" id="UP000219338">
    <property type="component" value="Unassembled WGS sequence"/>
</dbReference>
<evidence type="ECO:0000313" key="3">
    <source>
        <dbReference type="Proteomes" id="UP000219338"/>
    </source>
</evidence>
<feature type="compositionally biased region" description="Low complexity" evidence="1">
    <location>
        <begin position="10"/>
        <end position="19"/>
    </location>
</feature>
<feature type="region of interest" description="Disordered" evidence="1">
    <location>
        <begin position="1"/>
        <end position="125"/>
    </location>
</feature>
<keyword evidence="3" id="KW-1185">Reference proteome</keyword>
<dbReference type="InterPro" id="IPR036961">
    <property type="entry name" value="Kinesin_motor_dom_sf"/>
</dbReference>
<reference evidence="3" key="1">
    <citation type="journal article" date="2017" name="Nat. Ecol. Evol.">
        <title>Genome expansion and lineage-specific genetic innovations in the forest pathogenic fungi Armillaria.</title>
        <authorList>
            <person name="Sipos G."/>
            <person name="Prasanna A.N."/>
            <person name="Walter M.C."/>
            <person name="O'Connor E."/>
            <person name="Balint B."/>
            <person name="Krizsan K."/>
            <person name="Kiss B."/>
            <person name="Hess J."/>
            <person name="Varga T."/>
            <person name="Slot J."/>
            <person name="Riley R."/>
            <person name="Boka B."/>
            <person name="Rigling D."/>
            <person name="Barry K."/>
            <person name="Lee J."/>
            <person name="Mihaltcheva S."/>
            <person name="LaButti K."/>
            <person name="Lipzen A."/>
            <person name="Waldron R."/>
            <person name="Moloney N.M."/>
            <person name="Sperisen C."/>
            <person name="Kredics L."/>
            <person name="Vagvoelgyi C."/>
            <person name="Patrignani A."/>
            <person name="Fitzpatrick D."/>
            <person name="Nagy I."/>
            <person name="Doyle S."/>
            <person name="Anderson J.B."/>
            <person name="Grigoriev I.V."/>
            <person name="Gueldener U."/>
            <person name="Muensterkoetter M."/>
            <person name="Nagy L.G."/>
        </authorList>
    </citation>
    <scope>NUCLEOTIDE SEQUENCE [LARGE SCALE GENOMIC DNA]</scope>
    <source>
        <strain evidence="3">C18/9</strain>
    </source>
</reference>
<dbReference type="AlphaFoldDB" id="A0A284QS32"/>
<evidence type="ECO:0008006" key="4">
    <source>
        <dbReference type="Google" id="ProtNLM"/>
    </source>
</evidence>
<dbReference type="OrthoDB" id="3176171at2759"/>
<feature type="compositionally biased region" description="Polar residues" evidence="1">
    <location>
        <begin position="203"/>
        <end position="213"/>
    </location>
</feature>
<proteinExistence type="predicted"/>
<sequence>MIPSKRRRSFPSSSAATTRKSVPRTPSSNVARRAPLPPSSRSLSTSSLSSISSSSSSSNDLNRSGPSSSGTSGILCSTHKRYQASVSSESVPRTYTKSLPTIPRSPRPQTPYERSKMPTYEVSPASKMDISNVDVDASSEMDKMWLRTTTDHGKKNNDMVSTRVRPSNTDSAQLAPSSAGSSIGSRLCKSGVPLTRSTRVRRTNPSTSQSYRPMSTPPWRDTTLPSPHTARLRPGKIYIPLSGDEGDPAIIPRVMKGIFRFNQDEGWGYLLCYFYLEIYNKNFIHDPLSPVGSPAVFMQTGRGSDIIFTPLCKEVVTSQGVKDVLKRGESHRCMACTELEQQSKPQCFPARRREQETW</sequence>
<name>A0A284QS32_ARMOS</name>
<dbReference type="EMBL" id="FUEG01000001">
    <property type="protein sequence ID" value="SJK99201.1"/>
    <property type="molecule type" value="Genomic_DNA"/>
</dbReference>
<accession>A0A284QS32</accession>
<dbReference type="InterPro" id="IPR027417">
    <property type="entry name" value="P-loop_NTPase"/>
</dbReference>
<evidence type="ECO:0000256" key="1">
    <source>
        <dbReference type="SAM" id="MobiDB-lite"/>
    </source>
</evidence>
<gene>
    <name evidence="2" type="ORF">ARMOST_02492</name>
</gene>